<proteinExistence type="predicted"/>
<dbReference type="InterPro" id="IPR013783">
    <property type="entry name" value="Ig-like_fold"/>
</dbReference>
<dbReference type="Proteomes" id="UP001064971">
    <property type="component" value="Chromosome"/>
</dbReference>
<protein>
    <recommendedName>
        <fullName evidence="2">Carbohydrate binding module xylan-binding domain-containing protein</fullName>
    </recommendedName>
</protein>
<keyword evidence="4" id="KW-1185">Reference proteome</keyword>
<evidence type="ECO:0000313" key="3">
    <source>
        <dbReference type="EMBL" id="BDP41722.1"/>
    </source>
</evidence>
<dbReference type="InterPro" id="IPR031768">
    <property type="entry name" value="CBM60_xylan-bd"/>
</dbReference>
<name>A0ABM8ADL2_9DEIO</name>
<dbReference type="Gene3D" id="2.60.40.10">
    <property type="entry name" value="Immunoglobulins"/>
    <property type="match status" value="2"/>
</dbReference>
<evidence type="ECO:0000259" key="2">
    <source>
        <dbReference type="Pfam" id="PF16841"/>
    </source>
</evidence>
<dbReference type="Pfam" id="PF16841">
    <property type="entry name" value="CBM60"/>
    <property type="match status" value="1"/>
</dbReference>
<dbReference type="RefSeq" id="WP_344869997.1">
    <property type="nucleotide sequence ID" value="NZ_BAABDW010000003.1"/>
</dbReference>
<dbReference type="Pfam" id="PF17957">
    <property type="entry name" value="Big_7"/>
    <property type="match status" value="2"/>
</dbReference>
<sequence>MVEGKGWRAESGTTRGRGAGLLLLLSLGLMGCSRTGSVPPAGVAAHPGLQLEAEAGAITASLTPQTVADPRAGGRIINDPDASGGQAVVLLGTNDNVEFAVPSSLQAGRYTVSVRGRGEAHEGWPIVDLNDTGQQRMAVATLDSATYVTRSFGEFDLTPGEVLNLSFINDLYGGPGQDRNAVVDYLVIEPVGTTPANRPPTVTLRPLDNGNLTGADGSTFEDEHNVLLEADASDPDGTVARVEFFAGDVKIGEDTSAPYRLVHSQERDQPLAGPTPVTYSARVTDDRGAVTTSAPVGIVTRSRGYDPASPLPLRAVNFGGPATAVSKFHCSFCLNGVFFDAGDAGGWTTNGTVQSINVAPVPPILSPEREELMRGAVSRPGGLEVGVPVPNAAYEVYLWVRSEGADPYDIQMEGRSVSRFDPREAGVWSKLGPFPVTVGDGVLNVASTGTATASFSAIEVWRVRQPGETPPSVAFNPVPEYAPYPGTALPLTVEASSASGTVEKVEFYAKGPSPSSRALKLGEDRTAPFSLAWQNAPAGYYSLIARATDSAGLSSTTETKVIIQAP</sequence>
<accession>A0ABM8ADL2</accession>
<organism evidence="3 4">
    <name type="scientific">Deinococcus aetherius</name>
    <dbReference type="NCBI Taxonomy" id="200252"/>
    <lineage>
        <taxon>Bacteria</taxon>
        <taxon>Thermotogati</taxon>
        <taxon>Deinococcota</taxon>
        <taxon>Deinococci</taxon>
        <taxon>Deinococcales</taxon>
        <taxon>Deinococcaceae</taxon>
        <taxon>Deinococcus</taxon>
    </lineage>
</organism>
<feature type="region of interest" description="Disordered" evidence="1">
    <location>
        <begin position="267"/>
        <end position="286"/>
    </location>
</feature>
<evidence type="ECO:0000313" key="4">
    <source>
        <dbReference type="Proteomes" id="UP001064971"/>
    </source>
</evidence>
<feature type="domain" description="Carbohydrate binding module xylan-binding" evidence="2">
    <location>
        <begin position="111"/>
        <end position="196"/>
    </location>
</feature>
<gene>
    <name evidence="3" type="ORF">DAETH_16910</name>
</gene>
<dbReference type="PROSITE" id="PS51257">
    <property type="entry name" value="PROKAR_LIPOPROTEIN"/>
    <property type="match status" value="1"/>
</dbReference>
<evidence type="ECO:0000256" key="1">
    <source>
        <dbReference type="SAM" id="MobiDB-lite"/>
    </source>
</evidence>
<reference evidence="3" key="1">
    <citation type="submission" date="2022-07" db="EMBL/GenBank/DDBJ databases">
        <title>Complete Genome Sequence of the Radioresistant Bacterium Deinococcus aetherius ST0316, Isolated from the Air Dust collected in Lower Stratosphere above Japan.</title>
        <authorList>
            <person name="Satoh K."/>
            <person name="Hagiwara K."/>
            <person name="Katsumata K."/>
            <person name="Kubo A."/>
            <person name="Yokobori S."/>
            <person name="Yamagishi A."/>
            <person name="Oono Y."/>
            <person name="Narumi I."/>
        </authorList>
    </citation>
    <scope>NUCLEOTIDE SEQUENCE</scope>
    <source>
        <strain evidence="3">ST0316</strain>
    </source>
</reference>
<dbReference type="EMBL" id="AP026560">
    <property type="protein sequence ID" value="BDP41722.1"/>
    <property type="molecule type" value="Genomic_DNA"/>
</dbReference>